<dbReference type="OrthoDB" id="98874at2"/>
<dbReference type="InterPro" id="IPR002931">
    <property type="entry name" value="Transglutaminase-like"/>
</dbReference>
<evidence type="ECO:0000313" key="2">
    <source>
        <dbReference type="Proteomes" id="UP000218263"/>
    </source>
</evidence>
<protein>
    <submittedName>
        <fullName evidence="1">Uncharacterized protein</fullName>
    </submittedName>
</protein>
<dbReference type="Pfam" id="PF01841">
    <property type="entry name" value="Transglut_core"/>
    <property type="match status" value="1"/>
</dbReference>
<dbReference type="Gene3D" id="3.10.620.30">
    <property type="match status" value="1"/>
</dbReference>
<sequence length="660" mass="74696">MRTFLILVLSFCFAQLAAAQDFPYGQISTDELNMKKYAKDTSAHAVVLREYGKAQIVVANDDNLKIMFEYHVKIKIFDNKGFDEATKMVSLQNNDENSDEVEKVTGTTYFAGSDGSIQKAEFDPKKVYTSRDDKYQSTFKFTLPALVDGCVIEYTYRLVSPIGIHLYEFHPWAFQSDIPKVYSEFEAVIPGHFNYNASLRGFLKLTKNTSSVLTGCFSTHGAASDCSDIIYAMSDIPAFIEEDDMTSPKNYLSELSFDLVEFTNPYTGTVVKETKEWKDIDYLLKSSFAFGGQLKHKDLLKDRILPVYAGKTDDLEKAKAIYAYLQKWYKWNEYIGNGSDGVKKAFESHTGSVGDINMSLIIALNGAGINTEAVLLSTRDNGLLNDLYPAVNKFNYIIAKANIGDKSYLLDATDPLMPFGMLPLKCLNDRGRVFSLDKPSYWIDLNLPQKETSTSMMDLTLQDDGKIKGTITNYSIGYEAYKKRVAIKKFNTTDEYVEDIAGKFPKLKILKSEITNLDSLDKPVVEKYEVEINIYNKMGAGSLTFNPFFLDRMTTNPYKLTERSYPVDRGMPGDYRTTLLMHLPAQYVVDNPPKAVGIALPNNGGRFLTDFQASDDNTFTFSHIIQLNKSIYSSQEYPYLKELYNNIIQSEKAEMVFKKK</sequence>
<name>A0A0X8X1X1_9SPHI</name>
<dbReference type="KEGG" id="mgot:MgSA37_02435"/>
<evidence type="ECO:0000313" key="1">
    <source>
        <dbReference type="EMBL" id="BAU54261.1"/>
    </source>
</evidence>
<accession>A0A0X8X1X1</accession>
<keyword evidence="2" id="KW-1185">Reference proteome</keyword>
<dbReference type="Gene3D" id="2.60.40.3140">
    <property type="match status" value="1"/>
</dbReference>
<dbReference type="Gene3D" id="2.60.120.1130">
    <property type="match status" value="1"/>
</dbReference>
<dbReference type="AlphaFoldDB" id="A0A0X8X1X1"/>
<reference evidence="1 2" key="1">
    <citation type="submission" date="2015-12" db="EMBL/GenBank/DDBJ databases">
        <title>Genome sequence of Mucilaginibacter gotjawali.</title>
        <authorList>
            <person name="Lee J.S."/>
            <person name="Lee K.C."/>
            <person name="Kim K.K."/>
            <person name="Lee B.W."/>
        </authorList>
    </citation>
    <scope>NUCLEOTIDE SEQUENCE [LARGE SCALE GENOMIC DNA]</scope>
    <source>
        <strain evidence="1 2">SA3-7</strain>
    </source>
</reference>
<organism evidence="1 2">
    <name type="scientific">Mucilaginibacter gotjawali</name>
    <dbReference type="NCBI Taxonomy" id="1550579"/>
    <lineage>
        <taxon>Bacteria</taxon>
        <taxon>Pseudomonadati</taxon>
        <taxon>Bacteroidota</taxon>
        <taxon>Sphingobacteriia</taxon>
        <taxon>Sphingobacteriales</taxon>
        <taxon>Sphingobacteriaceae</taxon>
        <taxon>Mucilaginibacter</taxon>
    </lineage>
</organism>
<proteinExistence type="predicted"/>
<dbReference type="RefSeq" id="WP_096352143.1">
    <property type="nucleotide sequence ID" value="NZ_AP017313.1"/>
</dbReference>
<gene>
    <name evidence="1" type="ORF">MgSA37_02435</name>
</gene>
<dbReference type="EMBL" id="AP017313">
    <property type="protein sequence ID" value="BAU54261.1"/>
    <property type="molecule type" value="Genomic_DNA"/>
</dbReference>
<dbReference type="Proteomes" id="UP000218263">
    <property type="component" value="Chromosome"/>
</dbReference>